<dbReference type="AlphaFoldDB" id="A0A0K6HML7"/>
<keyword evidence="3" id="KW-1185">Reference proteome</keyword>
<dbReference type="EMBL" id="CYHE01000001">
    <property type="protein sequence ID" value="CUA92150.1"/>
    <property type="molecule type" value="Genomic_DNA"/>
</dbReference>
<gene>
    <name evidence="2" type="ORF">Ga0061067_101310</name>
</gene>
<proteinExistence type="predicted"/>
<dbReference type="InterPro" id="IPR006311">
    <property type="entry name" value="TAT_signal"/>
</dbReference>
<evidence type="ECO:0000313" key="2">
    <source>
        <dbReference type="EMBL" id="CUA92150.1"/>
    </source>
</evidence>
<reference evidence="3" key="1">
    <citation type="submission" date="2015-08" db="EMBL/GenBank/DDBJ databases">
        <authorList>
            <person name="Varghese N."/>
        </authorList>
    </citation>
    <scope>NUCLEOTIDE SEQUENCE [LARGE SCALE GENOMIC DNA]</scope>
    <source>
        <strain evidence="3">DSM 23407</strain>
    </source>
</reference>
<dbReference type="OrthoDB" id="8527419at2"/>
<protein>
    <recommendedName>
        <fullName evidence="1">Chalcone isomerase domain-containing protein</fullName>
    </recommendedName>
</protein>
<dbReference type="PROSITE" id="PS51318">
    <property type="entry name" value="TAT"/>
    <property type="match status" value="1"/>
</dbReference>
<accession>A0A0K6HML7</accession>
<dbReference type="InterPro" id="IPR016087">
    <property type="entry name" value="Chalcone_isomerase"/>
</dbReference>
<sequence>MTITPPQDQQRAIRAARARSMSHAIAGGFTGTQSRRIVMAFAMGLLLALAVTAMPRTAAADAGPATRLVPSAELVGQGRMTYFGFRVFDAELYAPQGRYSPSKPFALKLTYLRNFKGADIAKRSVDEMRRQGLRDEAKLKQWGDQMRAIFPDVSQGASITGVRDASGKAIFYKDGQQIGMINDTEFSRRFFAIWLGDNTSNPSLQASLTGSAR</sequence>
<name>A0A0K6HML7_9HYPH</name>
<feature type="domain" description="Chalcone isomerase" evidence="1">
    <location>
        <begin position="74"/>
        <end position="208"/>
    </location>
</feature>
<dbReference type="Proteomes" id="UP000183900">
    <property type="component" value="Unassembled WGS sequence"/>
</dbReference>
<evidence type="ECO:0000313" key="3">
    <source>
        <dbReference type="Proteomes" id="UP000183900"/>
    </source>
</evidence>
<dbReference type="Pfam" id="PF16036">
    <property type="entry name" value="Chalcone_3"/>
    <property type="match status" value="1"/>
</dbReference>
<dbReference type="RefSeq" id="WP_055454057.1">
    <property type="nucleotide sequence ID" value="NZ_CYHE01000001.1"/>
</dbReference>
<organism evidence="2 3">
    <name type="scientific">Pannonibacter indicus</name>
    <dbReference type="NCBI Taxonomy" id="466044"/>
    <lineage>
        <taxon>Bacteria</taxon>
        <taxon>Pseudomonadati</taxon>
        <taxon>Pseudomonadota</taxon>
        <taxon>Alphaproteobacteria</taxon>
        <taxon>Hyphomicrobiales</taxon>
        <taxon>Stappiaceae</taxon>
        <taxon>Pannonibacter</taxon>
    </lineage>
</organism>
<evidence type="ECO:0000259" key="1">
    <source>
        <dbReference type="Pfam" id="PF16036"/>
    </source>
</evidence>